<dbReference type="InterPro" id="IPR000276">
    <property type="entry name" value="GPCR_Rhodpsn"/>
</dbReference>
<dbReference type="InterPro" id="IPR017452">
    <property type="entry name" value="GPCR_Rhodpsn_7TM"/>
</dbReference>
<keyword evidence="4" id="KW-0552">Olfaction</keyword>
<accession>A0A4X1TG30</accession>
<evidence type="ECO:0000256" key="2">
    <source>
        <dbReference type="ARBA" id="ARBA00022475"/>
    </source>
</evidence>
<evidence type="ECO:0000259" key="9">
    <source>
        <dbReference type="PROSITE" id="PS50262"/>
    </source>
</evidence>
<evidence type="ECO:0000256" key="7">
    <source>
        <dbReference type="ARBA" id="ARBA00023136"/>
    </source>
</evidence>
<evidence type="ECO:0000256" key="4">
    <source>
        <dbReference type="ARBA" id="ARBA00022725"/>
    </source>
</evidence>
<evidence type="ECO:0000313" key="10">
    <source>
        <dbReference type="Ensembl" id="ENSSSCP00070014243.1"/>
    </source>
</evidence>
<evidence type="ECO:0000256" key="3">
    <source>
        <dbReference type="ARBA" id="ARBA00022692"/>
    </source>
</evidence>
<evidence type="ECO:0000256" key="5">
    <source>
        <dbReference type="ARBA" id="ARBA00022989"/>
    </source>
</evidence>
<evidence type="ECO:0000256" key="8">
    <source>
        <dbReference type="ARBA" id="ARBA00023170"/>
    </source>
</evidence>
<dbReference type="PROSITE" id="PS50262">
    <property type="entry name" value="G_PROTEIN_RECEP_F1_2"/>
    <property type="match status" value="1"/>
</dbReference>
<protein>
    <recommendedName>
        <fullName evidence="9">G-protein coupled receptors family 1 profile domain-containing protein</fullName>
    </recommendedName>
</protein>
<name>A0A4X1TG30_PIG</name>
<dbReference type="Gene3D" id="1.20.1070.10">
    <property type="entry name" value="Rhodopsin 7-helix transmembrane proteins"/>
    <property type="match status" value="1"/>
</dbReference>
<dbReference type="GO" id="GO:0005886">
    <property type="term" value="C:plasma membrane"/>
    <property type="evidence" value="ECO:0007669"/>
    <property type="project" value="UniProtKB-SubCell"/>
</dbReference>
<dbReference type="AlphaFoldDB" id="A0A4X1TG30"/>
<proteinExistence type="predicted"/>
<dbReference type="GO" id="GO:0004930">
    <property type="term" value="F:G protein-coupled receptor activity"/>
    <property type="evidence" value="ECO:0007669"/>
    <property type="project" value="UniProtKB-KW"/>
</dbReference>
<dbReference type="PANTHER" id="PTHR26452">
    <property type="entry name" value="OLFACTORY RECEPTOR"/>
    <property type="match status" value="1"/>
</dbReference>
<sequence length="230" mass="26561">MVGNLGLVALILLERRLHTPMYIFLGNLMLGNCFSENRMVSLYECMAHFYFLCTIETADYFLLAAIPYDHYVAICNPLQYHTMMSKKLCVQMTTAAYIPGNVHSMIHAGLQFHLCFCGSTHINCFYCDILPLYRLFGVYPYVNELVLLRFSDLVQVFIIEGRIIAFSTCASSHFLSVSLLYRSFFMYIRSHLLYSNKEVVIVLRKILKENKSKKCLRPWLNILNAGKTSK</sequence>
<keyword evidence="8" id="KW-0675">Receptor</keyword>
<evidence type="ECO:0000256" key="1">
    <source>
        <dbReference type="ARBA" id="ARBA00004651"/>
    </source>
</evidence>
<keyword evidence="3" id="KW-0812">Transmembrane</keyword>
<comment type="subcellular location">
    <subcellularLocation>
        <location evidence="1">Cell membrane</location>
        <topology evidence="1">Multi-pass membrane protein</topology>
    </subcellularLocation>
</comment>
<dbReference type="InterPro" id="IPR050516">
    <property type="entry name" value="Olfactory_GPCR"/>
</dbReference>
<reference evidence="10" key="2">
    <citation type="submission" date="2025-08" db="UniProtKB">
        <authorList>
            <consortium name="Ensembl"/>
        </authorList>
    </citation>
    <scope>IDENTIFICATION</scope>
</reference>
<keyword evidence="6" id="KW-0807">Transducer</keyword>
<reference evidence="11" key="1">
    <citation type="submission" date="2017-08" db="EMBL/GenBank/DDBJ databases">
        <title>USMARCv1.0.</title>
        <authorList>
            <person name="Hannum G.I."/>
            <person name="Koren S."/>
            <person name="Schroeder S.G."/>
            <person name="Chin S.C."/>
            <person name="Nonneman D.J."/>
            <person name="Becker S.A."/>
            <person name="Rosen B.D."/>
            <person name="Bickhart D.M."/>
            <person name="Putnam N.H."/>
            <person name="Green R.E."/>
            <person name="Tuggle C.K."/>
            <person name="Liu H."/>
            <person name="Rohrer G.A."/>
            <person name="Warr A."/>
            <person name="Hall R."/>
            <person name="Kim K."/>
            <person name="Hume D.A."/>
            <person name="Talbot R."/>
            <person name="Chow W."/>
            <person name="Howe K."/>
            <person name="Schwartz A.S."/>
            <person name="Watson M."/>
            <person name="Archibald A.L."/>
            <person name="Phillippy A.M."/>
            <person name="Smith T.P.L."/>
        </authorList>
    </citation>
    <scope>NUCLEOTIDE SEQUENCE [LARGE SCALE GENOMIC DNA]</scope>
</reference>
<dbReference type="SUPFAM" id="SSF81321">
    <property type="entry name" value="Family A G protein-coupled receptor-like"/>
    <property type="match status" value="1"/>
</dbReference>
<dbReference type="Ensembl" id="ENSSSCT00070017212.1">
    <property type="protein sequence ID" value="ENSSSCP00070014243.1"/>
    <property type="gene ID" value="ENSSSCG00070008883.1"/>
</dbReference>
<keyword evidence="5" id="KW-1133">Transmembrane helix</keyword>
<dbReference type="Proteomes" id="UP000314985">
    <property type="component" value="Unassembled WGS sequence"/>
</dbReference>
<feature type="domain" description="G-protein coupled receptors family 1 profile" evidence="9">
    <location>
        <begin position="3"/>
        <end position="230"/>
    </location>
</feature>
<keyword evidence="6" id="KW-0297">G-protein coupled receptor</keyword>
<evidence type="ECO:0000313" key="11">
    <source>
        <dbReference type="Proteomes" id="UP000314985"/>
    </source>
</evidence>
<keyword evidence="4" id="KW-0716">Sensory transduction</keyword>
<evidence type="ECO:0000256" key="6">
    <source>
        <dbReference type="ARBA" id="ARBA00023040"/>
    </source>
</evidence>
<organism evidence="10 11">
    <name type="scientific">Sus scrofa</name>
    <name type="common">Pig</name>
    <dbReference type="NCBI Taxonomy" id="9823"/>
    <lineage>
        <taxon>Eukaryota</taxon>
        <taxon>Metazoa</taxon>
        <taxon>Chordata</taxon>
        <taxon>Craniata</taxon>
        <taxon>Vertebrata</taxon>
        <taxon>Euteleostomi</taxon>
        <taxon>Mammalia</taxon>
        <taxon>Eutheria</taxon>
        <taxon>Laurasiatheria</taxon>
        <taxon>Artiodactyla</taxon>
        <taxon>Suina</taxon>
        <taxon>Suidae</taxon>
        <taxon>Sus</taxon>
    </lineage>
</organism>
<dbReference type="GO" id="GO:0007608">
    <property type="term" value="P:sensory perception of smell"/>
    <property type="evidence" value="ECO:0007669"/>
    <property type="project" value="UniProtKB-KW"/>
</dbReference>
<dbReference type="Pfam" id="PF00001">
    <property type="entry name" value="7tm_1"/>
    <property type="match status" value="1"/>
</dbReference>
<keyword evidence="2" id="KW-1003">Cell membrane</keyword>
<keyword evidence="7" id="KW-0472">Membrane</keyword>